<comment type="caution">
    <text evidence="2">The sequence shown here is derived from an EMBL/GenBank/DDBJ whole genome shotgun (WGS) entry which is preliminary data.</text>
</comment>
<protein>
    <submittedName>
        <fullName evidence="2">Uncharacterized protein</fullName>
    </submittedName>
</protein>
<dbReference type="Proteomes" id="UP000266258">
    <property type="component" value="Unassembled WGS sequence"/>
</dbReference>
<keyword evidence="3" id="KW-1185">Reference proteome</keyword>
<reference evidence="2 3" key="1">
    <citation type="submission" date="2017-08" db="EMBL/GenBank/DDBJ databases">
        <title>Reclassification of Bisgaard taxon 37 and 44.</title>
        <authorList>
            <person name="Christensen H."/>
        </authorList>
    </citation>
    <scope>NUCLEOTIDE SEQUENCE [LARGE SCALE GENOMIC DNA]</scope>
    <source>
        <strain evidence="2 3">B96_4</strain>
    </source>
</reference>
<gene>
    <name evidence="2" type="ORF">CJP74_00635</name>
</gene>
<evidence type="ECO:0000256" key="1">
    <source>
        <dbReference type="SAM" id="Phobius"/>
    </source>
</evidence>
<feature type="transmembrane region" description="Helical" evidence="1">
    <location>
        <begin position="27"/>
        <end position="50"/>
    </location>
</feature>
<name>A0A3A1YCP1_9GAMM</name>
<keyword evidence="1" id="KW-0472">Membrane</keyword>
<sequence>MSTLTLVALTVAVPLVALIVTPLLPVMFEFSIVVFSAAVMLTVALTAVTFEPVTLIEPFAEVMLMLEPSAEVTLVPLPILTPWSPAIVTLLVF</sequence>
<keyword evidence="1" id="KW-1133">Transmembrane helix</keyword>
<dbReference type="RefSeq" id="WP_119496346.1">
    <property type="nucleotide sequence ID" value="NZ_NRJH01000006.1"/>
</dbReference>
<dbReference type="EMBL" id="NRJH01000006">
    <property type="protein sequence ID" value="RIY33897.1"/>
    <property type="molecule type" value="Genomic_DNA"/>
</dbReference>
<proteinExistence type="predicted"/>
<accession>A0A3A1YCP1</accession>
<keyword evidence="1" id="KW-0812">Transmembrane</keyword>
<evidence type="ECO:0000313" key="2">
    <source>
        <dbReference type="EMBL" id="RIY33897.1"/>
    </source>
</evidence>
<dbReference type="AlphaFoldDB" id="A0A3A1YCP1"/>
<organism evidence="2 3">
    <name type="scientific">Psittacicella melopsittaci</name>
    <dbReference type="NCBI Taxonomy" id="2028576"/>
    <lineage>
        <taxon>Bacteria</taxon>
        <taxon>Pseudomonadati</taxon>
        <taxon>Pseudomonadota</taxon>
        <taxon>Gammaproteobacteria</taxon>
        <taxon>Pasteurellales</taxon>
        <taxon>Psittacicellaceae</taxon>
        <taxon>Psittacicella</taxon>
    </lineage>
</organism>
<evidence type="ECO:0000313" key="3">
    <source>
        <dbReference type="Proteomes" id="UP000266258"/>
    </source>
</evidence>